<dbReference type="Proteomes" id="UP000186391">
    <property type="component" value="Unassembled WGS sequence"/>
</dbReference>
<proteinExistence type="predicted"/>
<dbReference type="Pfam" id="PF00350">
    <property type="entry name" value="Dynamin_N"/>
    <property type="match status" value="1"/>
</dbReference>
<name>A0A1U7H1C6_9CYAN</name>
<sequence>MESFAKSLSYDFTYLRQEFLAILTNFTEELRLEKFQNALGKRLIKQIQSQINQILSRLDADFVLVVIGDFKRGKSTFINALLGEAIVTTDVLPETVTINHIQYGSEHKFYICLTNGGQIQLTKEELKSEQLNQILAQLPQPISHLTIETPNQWLRGLRLVDTPGTGDIFKRFDRQVHTYLLQADAVVFVSSALAPFAESEQAFLQMSVIPQDFPKVFFILNRMDDIRTDPEAARLLNGTYKKISNLFPNPQLFGISALDEFCRIQSLSRPNHACAATLETAFQEFRQCLEQTIRLQRDLIQLDRATDHTDQMLEEMEDSLLLLRNAMQADRERLSRVINQCEDPTSELFGKVAQHIKLMKNEINQLSDQACQWMNEFLNRIDNEAIASIHKFKVEDIKRHFQFFLTNSLREAIDKCLAVHKPTIFASYQKAQKAIFAEFKNLTNVSSIEDTVEPKTGANHEYSGTNIDTFEILSECDTSTFIADLIIRQIQDLKTARQNVNYQQKLQMVLPDFKLAIIKEIRLLYENIATKIEQQIENAYSQDIETSLSVMQQAQEVCAQEAQTVTATNEALQEALSILHYARQQLKVLKQKLCSEDMLETVSQ</sequence>
<keyword evidence="3" id="KW-1185">Reference proteome</keyword>
<protein>
    <submittedName>
        <fullName evidence="2">Dynamin family protein</fullName>
    </submittedName>
</protein>
<dbReference type="SUPFAM" id="SSF143865">
    <property type="entry name" value="CorA soluble domain-like"/>
    <property type="match status" value="1"/>
</dbReference>
<dbReference type="RefSeq" id="WP_073555383.1">
    <property type="nucleotide sequence ID" value="NZ_MRCA01000003.1"/>
</dbReference>
<organism evidence="2 3">
    <name type="scientific">Fischerella major NIES-592</name>
    <dbReference type="NCBI Taxonomy" id="210994"/>
    <lineage>
        <taxon>Bacteria</taxon>
        <taxon>Bacillati</taxon>
        <taxon>Cyanobacteriota</taxon>
        <taxon>Cyanophyceae</taxon>
        <taxon>Nostocales</taxon>
        <taxon>Hapalosiphonaceae</taxon>
        <taxon>Fischerella</taxon>
    </lineage>
</organism>
<dbReference type="EMBL" id="MRCA01000003">
    <property type="protein sequence ID" value="OKH14783.1"/>
    <property type="molecule type" value="Genomic_DNA"/>
</dbReference>
<accession>A0A1U7H1C6</accession>
<evidence type="ECO:0000259" key="1">
    <source>
        <dbReference type="Pfam" id="PF00350"/>
    </source>
</evidence>
<evidence type="ECO:0000313" key="3">
    <source>
        <dbReference type="Proteomes" id="UP000186391"/>
    </source>
</evidence>
<dbReference type="PANTHER" id="PTHR43681">
    <property type="entry name" value="TRANSMEMBRANE GTPASE FZO"/>
    <property type="match status" value="1"/>
</dbReference>
<dbReference type="InterPro" id="IPR027417">
    <property type="entry name" value="P-loop_NTPase"/>
</dbReference>
<dbReference type="OrthoDB" id="3650305at2"/>
<dbReference type="CDD" id="cd09912">
    <property type="entry name" value="DLP_2"/>
    <property type="match status" value="1"/>
</dbReference>
<gene>
    <name evidence="2" type="ORF">NIES592_07850</name>
</gene>
<dbReference type="InterPro" id="IPR045861">
    <property type="entry name" value="CorA_cytoplasmic_dom"/>
</dbReference>
<evidence type="ECO:0000313" key="2">
    <source>
        <dbReference type="EMBL" id="OKH14783.1"/>
    </source>
</evidence>
<dbReference type="InterPro" id="IPR051943">
    <property type="entry name" value="TRAFAC_Dynamin-like_GTPase"/>
</dbReference>
<dbReference type="Gene3D" id="3.40.50.300">
    <property type="entry name" value="P-loop containing nucleotide triphosphate hydrolases"/>
    <property type="match status" value="1"/>
</dbReference>
<dbReference type="InterPro" id="IPR045063">
    <property type="entry name" value="Dynamin_N"/>
</dbReference>
<dbReference type="AlphaFoldDB" id="A0A1U7H1C6"/>
<dbReference type="SUPFAM" id="SSF52540">
    <property type="entry name" value="P-loop containing nucleoside triphosphate hydrolases"/>
    <property type="match status" value="1"/>
</dbReference>
<comment type="caution">
    <text evidence="2">The sequence shown here is derived from an EMBL/GenBank/DDBJ whole genome shotgun (WGS) entry which is preliminary data.</text>
</comment>
<reference evidence="2 3" key="1">
    <citation type="submission" date="2016-11" db="EMBL/GenBank/DDBJ databases">
        <title>Draft Genome Sequences of Nine Cyanobacterial Strains from Diverse Habitats.</title>
        <authorList>
            <person name="Zhu T."/>
            <person name="Hou S."/>
            <person name="Lu X."/>
            <person name="Hess W.R."/>
        </authorList>
    </citation>
    <scope>NUCLEOTIDE SEQUENCE [LARGE SCALE GENOMIC DNA]</scope>
    <source>
        <strain evidence="2 3">NIES-592</strain>
    </source>
</reference>
<feature type="domain" description="Dynamin N-terminal" evidence="1">
    <location>
        <begin position="64"/>
        <end position="222"/>
    </location>
</feature>
<dbReference type="PANTHER" id="PTHR43681:SF1">
    <property type="entry name" value="SARCALUMENIN"/>
    <property type="match status" value="1"/>
</dbReference>